<organism evidence="4">
    <name type="scientific">hydrothermal vent metagenome</name>
    <dbReference type="NCBI Taxonomy" id="652676"/>
    <lineage>
        <taxon>unclassified sequences</taxon>
        <taxon>metagenomes</taxon>
        <taxon>ecological metagenomes</taxon>
    </lineage>
</organism>
<feature type="domain" description="RACo-like middle region" evidence="3">
    <location>
        <begin position="79"/>
        <end position="238"/>
    </location>
</feature>
<dbReference type="PANTHER" id="PTHR42895">
    <property type="entry name" value="IRON-SULFUR CLUSTER-BINDING PROTEIN-RELATED"/>
    <property type="match status" value="1"/>
</dbReference>
<name>A0A3B1D9Y2_9ZZZZ</name>
<dbReference type="Pfam" id="PF17651">
    <property type="entry name" value="Raco_middle"/>
    <property type="match status" value="1"/>
</dbReference>
<dbReference type="Pfam" id="PF14574">
    <property type="entry name" value="RACo_C_ter"/>
    <property type="match status" value="1"/>
</dbReference>
<dbReference type="InterPro" id="IPR042259">
    <property type="entry name" value="Raco-like_middle_sf"/>
</dbReference>
<proteinExistence type="predicted"/>
<dbReference type="InterPro" id="IPR052911">
    <property type="entry name" value="Corrinoid_activation_enz"/>
</dbReference>
<dbReference type="AlphaFoldDB" id="A0A3B1D9Y2"/>
<dbReference type="InterPro" id="IPR043129">
    <property type="entry name" value="ATPase_NBD"/>
</dbReference>
<dbReference type="Gene3D" id="3.30.420.480">
    <property type="entry name" value="Domain of unknown function (DUF4445)"/>
    <property type="match status" value="1"/>
</dbReference>
<sequence length="493" mass="53185">MKPLSFSLTLQLPLPSPDDKRADVERLRETSGIENLYVPLELMCALPAALRKKNFSIKPVFGITGPCTRLLEIDTEQVFGIAIDIGTTNIVASLFDLKSIKKISEKHMTNPQTVYGDDILSRMHFAMSRGVEELQTAVIGGLNSIIASLADDAKIKTQGIFAVTVASNTAMTHLLLGLDVSNIPIEPYIPVVHSPVFLKAGELDLAVNPGATVYTFPNAGSYVGGDIISGILSLGIHKAEAPTVLIDVGTNAEIVVGMKDWLFVGAGAAGPALEGGVFSAGMRAQPGAIYMIEIDSVTHGVRYKTIEDAQPAGICGSGVIDLVAELFEKGIIDSMGRFRDTAGVVRTENGLSFIVVRTERATIEVSEREINNFLRSKAAMFTSLHVLLKSLGLGFRDIDRFYIAGALGTGVRVRKAIGIGMLPDIPVEKYIPANNSSLSGAELLLTNGELHREVEKIRSMITYREMNTDTEFMKEFPDALFLPHLNPDILTNG</sequence>
<evidence type="ECO:0000259" key="2">
    <source>
        <dbReference type="Pfam" id="PF17650"/>
    </source>
</evidence>
<dbReference type="PANTHER" id="PTHR42895:SF1">
    <property type="entry name" value="IRON-SULFUR CLUSTER PROTEIN"/>
    <property type="match status" value="1"/>
</dbReference>
<accession>A0A3B1D9Y2</accession>
<dbReference type="InterPro" id="IPR027980">
    <property type="entry name" value="RACo_C"/>
</dbReference>
<feature type="domain" description="RACo C-terminal" evidence="1">
    <location>
        <begin position="243"/>
        <end position="487"/>
    </location>
</feature>
<evidence type="ECO:0000259" key="3">
    <source>
        <dbReference type="Pfam" id="PF17651"/>
    </source>
</evidence>
<dbReference type="Gene3D" id="3.10.20.880">
    <property type="match status" value="1"/>
</dbReference>
<dbReference type="InterPro" id="IPR040506">
    <property type="entry name" value="RACo_linker"/>
</dbReference>
<dbReference type="EMBL" id="UOGI01000195">
    <property type="protein sequence ID" value="VAX33643.1"/>
    <property type="molecule type" value="Genomic_DNA"/>
</dbReference>
<evidence type="ECO:0008006" key="5">
    <source>
        <dbReference type="Google" id="ProtNLM"/>
    </source>
</evidence>
<evidence type="ECO:0000313" key="4">
    <source>
        <dbReference type="EMBL" id="VAX33643.1"/>
    </source>
</evidence>
<evidence type="ECO:0000259" key="1">
    <source>
        <dbReference type="Pfam" id="PF14574"/>
    </source>
</evidence>
<dbReference type="Pfam" id="PF17650">
    <property type="entry name" value="RACo_linker"/>
    <property type="match status" value="1"/>
</dbReference>
<dbReference type="InterPro" id="IPR041414">
    <property type="entry name" value="Raco-like_middle"/>
</dbReference>
<gene>
    <name evidence="4" type="ORF">MNBD_NITROSPIRAE03-359</name>
</gene>
<dbReference type="SUPFAM" id="SSF53067">
    <property type="entry name" value="Actin-like ATPase domain"/>
    <property type="match status" value="1"/>
</dbReference>
<reference evidence="4" key="1">
    <citation type="submission" date="2018-06" db="EMBL/GenBank/DDBJ databases">
        <authorList>
            <person name="Zhirakovskaya E."/>
        </authorList>
    </citation>
    <scope>NUCLEOTIDE SEQUENCE</scope>
</reference>
<protein>
    <recommendedName>
        <fullName evidence="5">Methyltransferase corrinoid activation protein</fullName>
    </recommendedName>
</protein>
<feature type="domain" description="RACo linker region" evidence="2">
    <location>
        <begin position="1"/>
        <end position="60"/>
    </location>
</feature>